<dbReference type="GO" id="GO:0022857">
    <property type="term" value="F:transmembrane transporter activity"/>
    <property type="evidence" value="ECO:0000318"/>
    <property type="project" value="GO_Central"/>
</dbReference>
<dbReference type="OMA" id="AGMCFWT"/>
<keyword evidence="7" id="KW-0496">Mitochondrion</keyword>
<protein>
    <submittedName>
        <fullName evidence="11">Mitochondrial substrate carrier family protein</fullName>
    </submittedName>
</protein>
<evidence type="ECO:0000313" key="11">
    <source>
        <dbReference type="EMBL" id="GAQ79652.1"/>
    </source>
</evidence>
<dbReference type="OrthoDB" id="193856at2759"/>
<evidence type="ECO:0000256" key="3">
    <source>
        <dbReference type="ARBA" id="ARBA00022448"/>
    </source>
</evidence>
<reference evidence="11 12" key="1">
    <citation type="journal article" date="2014" name="Nat. Commun.">
        <title>Klebsormidium flaccidum genome reveals primary factors for plant terrestrial adaptation.</title>
        <authorList>
            <person name="Hori K."/>
            <person name="Maruyama F."/>
            <person name="Fujisawa T."/>
            <person name="Togashi T."/>
            <person name="Yamamoto N."/>
            <person name="Seo M."/>
            <person name="Sato S."/>
            <person name="Yamada T."/>
            <person name="Mori H."/>
            <person name="Tajima N."/>
            <person name="Moriyama T."/>
            <person name="Ikeuchi M."/>
            <person name="Watanabe M."/>
            <person name="Wada H."/>
            <person name="Kobayashi K."/>
            <person name="Saito M."/>
            <person name="Masuda T."/>
            <person name="Sasaki-Sekimoto Y."/>
            <person name="Mashiguchi K."/>
            <person name="Awai K."/>
            <person name="Shimojima M."/>
            <person name="Masuda S."/>
            <person name="Iwai M."/>
            <person name="Nobusawa T."/>
            <person name="Narise T."/>
            <person name="Kondo S."/>
            <person name="Saito H."/>
            <person name="Sato R."/>
            <person name="Murakawa M."/>
            <person name="Ihara Y."/>
            <person name="Oshima-Yamada Y."/>
            <person name="Ohtaka K."/>
            <person name="Satoh M."/>
            <person name="Sonobe K."/>
            <person name="Ishii M."/>
            <person name="Ohtani R."/>
            <person name="Kanamori-Sato M."/>
            <person name="Honoki R."/>
            <person name="Miyazaki D."/>
            <person name="Mochizuki H."/>
            <person name="Umetsu J."/>
            <person name="Higashi K."/>
            <person name="Shibata D."/>
            <person name="Kamiya Y."/>
            <person name="Sato N."/>
            <person name="Nakamura Y."/>
            <person name="Tabata S."/>
            <person name="Ida S."/>
            <person name="Kurokawa K."/>
            <person name="Ohta H."/>
        </authorList>
    </citation>
    <scope>NUCLEOTIDE SEQUENCE [LARGE SCALE GENOMIC DNA]</scope>
    <source>
        <strain evidence="11 12">NIES-2285</strain>
    </source>
</reference>
<keyword evidence="3 10" id="KW-0813">Transport</keyword>
<keyword evidence="4 9" id="KW-0812">Transmembrane</keyword>
<organism evidence="11 12">
    <name type="scientific">Klebsormidium nitens</name>
    <name type="common">Green alga</name>
    <name type="synonym">Ulothrix nitens</name>
    <dbReference type="NCBI Taxonomy" id="105231"/>
    <lineage>
        <taxon>Eukaryota</taxon>
        <taxon>Viridiplantae</taxon>
        <taxon>Streptophyta</taxon>
        <taxon>Klebsormidiophyceae</taxon>
        <taxon>Klebsormidiales</taxon>
        <taxon>Klebsormidiaceae</taxon>
        <taxon>Klebsormidium</taxon>
    </lineage>
</organism>
<sequence length="328" mass="36050">MKDYAWISLLAGCLAGICETIVGFPFDTVKTRLQAASKDGVEGLTYRGPWDCVVSKFKTEGILGFYRGVTPPLVQEALGVAFLYGARDWLREHLNATLQNPPALVLSCCLIGLGESIIYCPLDHLKARLQVACVSSEDEDVRLLELGGSNPDKMVADAGPEKEDPKARSESLGVIECAKEILRANGWRGLYLGWPIQVAKEMLGNVALFSTYDLVLSFFGAADMNGPAHGHPVGESWLAIWPAGSLAGMAYYTVNYPLDAIKTRLQTDSLIQPKYRGSADCVWKVTQHELGFFELYRGLSMCLARAIPGCAVQFFVFELVFRTFFRSS</sequence>
<dbReference type="PANTHER" id="PTHR45624:SF10">
    <property type="entry name" value="SLC (SOLUTE CARRIER) HOMOLOG"/>
    <property type="match status" value="1"/>
</dbReference>
<comment type="similarity">
    <text evidence="2 10">Belongs to the mitochondrial carrier (TC 2.A.29) family.</text>
</comment>
<proteinExistence type="inferred from homology"/>
<keyword evidence="6" id="KW-1133">Transmembrane helix</keyword>
<comment type="subcellular location">
    <subcellularLocation>
        <location evidence="1">Mitochondrion membrane</location>
        <topology evidence="1">Multi-pass membrane protein</topology>
    </subcellularLocation>
</comment>
<feature type="repeat" description="Solcar" evidence="9">
    <location>
        <begin position="3"/>
        <end position="93"/>
    </location>
</feature>
<name>A0A1Y1HPE5_KLENI</name>
<feature type="repeat" description="Solcar" evidence="9">
    <location>
        <begin position="103"/>
        <end position="218"/>
    </location>
</feature>
<evidence type="ECO:0000313" key="12">
    <source>
        <dbReference type="Proteomes" id="UP000054558"/>
    </source>
</evidence>
<dbReference type="AlphaFoldDB" id="A0A1Y1HPE5"/>
<evidence type="ECO:0000256" key="2">
    <source>
        <dbReference type="ARBA" id="ARBA00006375"/>
    </source>
</evidence>
<evidence type="ECO:0000256" key="9">
    <source>
        <dbReference type="PROSITE-ProRule" id="PRU00282"/>
    </source>
</evidence>
<evidence type="ECO:0000256" key="1">
    <source>
        <dbReference type="ARBA" id="ARBA00004225"/>
    </source>
</evidence>
<feature type="repeat" description="Solcar" evidence="9">
    <location>
        <begin position="235"/>
        <end position="323"/>
    </location>
</feature>
<evidence type="ECO:0000256" key="10">
    <source>
        <dbReference type="RuleBase" id="RU000488"/>
    </source>
</evidence>
<dbReference type="GO" id="GO:0031966">
    <property type="term" value="C:mitochondrial membrane"/>
    <property type="evidence" value="ECO:0007669"/>
    <property type="project" value="UniProtKB-SubCell"/>
</dbReference>
<dbReference type="InterPro" id="IPR018108">
    <property type="entry name" value="MCP_transmembrane"/>
</dbReference>
<dbReference type="PANTHER" id="PTHR45624">
    <property type="entry name" value="MITOCHONDRIAL BASIC AMINO ACIDS TRANSPORTER-RELATED"/>
    <property type="match status" value="1"/>
</dbReference>
<keyword evidence="8 9" id="KW-0472">Membrane</keyword>
<dbReference type="PROSITE" id="PS50920">
    <property type="entry name" value="SOLCAR"/>
    <property type="match status" value="3"/>
</dbReference>
<keyword evidence="12" id="KW-1185">Reference proteome</keyword>
<dbReference type="Pfam" id="PF00153">
    <property type="entry name" value="Mito_carr"/>
    <property type="match status" value="3"/>
</dbReference>
<accession>A0A1Y1HPE5</accession>
<evidence type="ECO:0000256" key="6">
    <source>
        <dbReference type="ARBA" id="ARBA00022989"/>
    </source>
</evidence>
<evidence type="ECO:0000256" key="5">
    <source>
        <dbReference type="ARBA" id="ARBA00022737"/>
    </source>
</evidence>
<dbReference type="STRING" id="105231.A0A1Y1HPE5"/>
<evidence type="ECO:0000256" key="7">
    <source>
        <dbReference type="ARBA" id="ARBA00023128"/>
    </source>
</evidence>
<dbReference type="Gene3D" id="1.50.40.10">
    <property type="entry name" value="Mitochondrial carrier domain"/>
    <property type="match status" value="2"/>
</dbReference>
<dbReference type="EMBL" id="DF236984">
    <property type="protein sequence ID" value="GAQ79652.1"/>
    <property type="molecule type" value="Genomic_DNA"/>
</dbReference>
<evidence type="ECO:0000256" key="4">
    <source>
        <dbReference type="ARBA" id="ARBA00022692"/>
    </source>
</evidence>
<gene>
    <name evidence="11" type="ORF">KFL_000350090</name>
</gene>
<evidence type="ECO:0000256" key="8">
    <source>
        <dbReference type="ARBA" id="ARBA00023136"/>
    </source>
</evidence>
<dbReference type="InterPro" id="IPR023395">
    <property type="entry name" value="MCP_dom_sf"/>
</dbReference>
<keyword evidence="5" id="KW-0677">Repeat</keyword>
<dbReference type="Proteomes" id="UP000054558">
    <property type="component" value="Unassembled WGS sequence"/>
</dbReference>
<dbReference type="InterPro" id="IPR050567">
    <property type="entry name" value="Mitochondrial_Carrier"/>
</dbReference>
<dbReference type="SUPFAM" id="SSF103506">
    <property type="entry name" value="Mitochondrial carrier"/>
    <property type="match status" value="1"/>
</dbReference>